<dbReference type="GO" id="GO:0008271">
    <property type="term" value="F:secondary active sulfate transmembrane transporter activity"/>
    <property type="evidence" value="ECO:0007669"/>
    <property type="project" value="InterPro"/>
</dbReference>
<evidence type="ECO:0000256" key="2">
    <source>
        <dbReference type="ARBA" id="ARBA00022692"/>
    </source>
</evidence>
<feature type="transmembrane region" description="Helical" evidence="5">
    <location>
        <begin position="21"/>
        <end position="42"/>
    </location>
</feature>
<dbReference type="PROSITE" id="PS50801">
    <property type="entry name" value="STAS"/>
    <property type="match status" value="1"/>
</dbReference>
<evidence type="ECO:0000256" key="4">
    <source>
        <dbReference type="ARBA" id="ARBA00023136"/>
    </source>
</evidence>
<comment type="subcellular location">
    <subcellularLocation>
        <location evidence="1">Membrane</location>
        <topology evidence="1">Multi-pass membrane protein</topology>
    </subcellularLocation>
</comment>
<feature type="transmembrane region" description="Helical" evidence="5">
    <location>
        <begin position="167"/>
        <end position="187"/>
    </location>
</feature>
<feature type="transmembrane region" description="Helical" evidence="5">
    <location>
        <begin position="96"/>
        <end position="117"/>
    </location>
</feature>
<name>A0A315Z8C4_SEDFL</name>
<accession>A0A315Z8C4</accession>
<keyword evidence="2 5" id="KW-0812">Transmembrane</keyword>
<dbReference type="SUPFAM" id="SSF52091">
    <property type="entry name" value="SpoIIaa-like"/>
    <property type="match status" value="1"/>
</dbReference>
<dbReference type="CDD" id="cd07042">
    <property type="entry name" value="STAS_SulP_like_sulfate_transporter"/>
    <property type="match status" value="1"/>
</dbReference>
<evidence type="ECO:0000259" key="6">
    <source>
        <dbReference type="PROSITE" id="PS50801"/>
    </source>
</evidence>
<keyword evidence="3 5" id="KW-1133">Transmembrane helix</keyword>
<evidence type="ECO:0000256" key="3">
    <source>
        <dbReference type="ARBA" id="ARBA00022989"/>
    </source>
</evidence>
<evidence type="ECO:0000313" key="7">
    <source>
        <dbReference type="EMBL" id="PWJ39950.1"/>
    </source>
</evidence>
<feature type="transmembrane region" description="Helical" evidence="5">
    <location>
        <begin position="71"/>
        <end position="90"/>
    </location>
</feature>
<dbReference type="Pfam" id="PF00916">
    <property type="entry name" value="Sulfate_transp"/>
    <property type="match status" value="1"/>
</dbReference>
<dbReference type="EMBL" id="QGDO01000005">
    <property type="protein sequence ID" value="PWJ39950.1"/>
    <property type="molecule type" value="Genomic_DNA"/>
</dbReference>
<gene>
    <name evidence="7" type="ORF">BC781_10513</name>
</gene>
<dbReference type="Gene3D" id="3.30.750.24">
    <property type="entry name" value="STAS domain"/>
    <property type="match status" value="1"/>
</dbReference>
<comment type="caution">
    <text evidence="7">The sequence shown here is derived from an EMBL/GenBank/DDBJ whole genome shotgun (WGS) entry which is preliminary data.</text>
</comment>
<dbReference type="Pfam" id="PF01740">
    <property type="entry name" value="STAS"/>
    <property type="match status" value="1"/>
</dbReference>
<feature type="transmembrane region" description="Helical" evidence="5">
    <location>
        <begin position="322"/>
        <end position="339"/>
    </location>
</feature>
<protein>
    <submittedName>
        <fullName evidence="7">SulP family sulfate permease</fullName>
    </submittedName>
</protein>
<dbReference type="AlphaFoldDB" id="A0A315Z8C4"/>
<dbReference type="RefSeq" id="WP_109620238.1">
    <property type="nucleotide sequence ID" value="NZ_QGDO01000005.1"/>
</dbReference>
<dbReference type="OrthoDB" id="9771198at2"/>
<dbReference type="GO" id="GO:0016020">
    <property type="term" value="C:membrane"/>
    <property type="evidence" value="ECO:0007669"/>
    <property type="project" value="UniProtKB-SubCell"/>
</dbReference>
<feature type="transmembrane region" description="Helical" evidence="5">
    <location>
        <begin position="199"/>
        <end position="218"/>
    </location>
</feature>
<dbReference type="NCBIfam" id="TIGR00815">
    <property type="entry name" value="sulP"/>
    <property type="match status" value="1"/>
</dbReference>
<organism evidence="7 8">
    <name type="scientific">Sediminitomix flava</name>
    <dbReference type="NCBI Taxonomy" id="379075"/>
    <lineage>
        <taxon>Bacteria</taxon>
        <taxon>Pseudomonadati</taxon>
        <taxon>Bacteroidota</taxon>
        <taxon>Cytophagia</taxon>
        <taxon>Cytophagales</taxon>
        <taxon>Flammeovirgaceae</taxon>
        <taxon>Sediminitomix</taxon>
    </lineage>
</organism>
<feature type="transmembrane region" description="Helical" evidence="5">
    <location>
        <begin position="383"/>
        <end position="411"/>
    </location>
</feature>
<feature type="transmembrane region" description="Helical" evidence="5">
    <location>
        <begin position="245"/>
        <end position="265"/>
    </location>
</feature>
<proteinExistence type="predicted"/>
<dbReference type="InterPro" id="IPR001902">
    <property type="entry name" value="SLC26A/SulP_fam"/>
</dbReference>
<dbReference type="Proteomes" id="UP000245535">
    <property type="component" value="Unassembled WGS sequence"/>
</dbReference>
<feature type="transmembrane region" description="Helical" evidence="5">
    <location>
        <begin position="286"/>
        <end position="302"/>
    </location>
</feature>
<dbReference type="PROSITE" id="PS01130">
    <property type="entry name" value="SLC26A"/>
    <property type="match status" value="1"/>
</dbReference>
<feature type="transmembrane region" description="Helical" evidence="5">
    <location>
        <begin position="48"/>
        <end position="64"/>
    </location>
</feature>
<dbReference type="InterPro" id="IPR036513">
    <property type="entry name" value="STAS_dom_sf"/>
</dbReference>
<evidence type="ECO:0000313" key="8">
    <source>
        <dbReference type="Proteomes" id="UP000245535"/>
    </source>
</evidence>
<keyword evidence="4 5" id="KW-0472">Membrane</keyword>
<feature type="transmembrane region" description="Helical" evidence="5">
    <location>
        <begin position="129"/>
        <end position="147"/>
    </location>
</feature>
<feature type="domain" description="STAS" evidence="6">
    <location>
        <begin position="434"/>
        <end position="548"/>
    </location>
</feature>
<evidence type="ECO:0000256" key="5">
    <source>
        <dbReference type="SAM" id="Phobius"/>
    </source>
</evidence>
<sequence>MTISPLFLDLKEYSSSKFKGDLSAGLTVGILLIPQGMAYAMLAELPPIYGLYSSLFPLLIYGIFGSSRQLSVAPTALSSILTASALGALSTSSYDLFSLSIILTLSVGLIRLLMGIVRLGFLSNFMSNAVISGFTTGAAIIIATSQLKHLFGINLEGGRIDQIITEIIAKTSYINATTLGIGLIGIFGIKFIKRINSKLPAALIILIFAIFGSYLFHIEEYGVTILGKIPSGLPTFQFPNISIEIMKAVFPYAFIIALIGFIEATSVSKSLQNKHKSYKVIPNQELIALGLSNIVGSFFQAFPTTGGFSRSAVNDQAGAKTGLASIISSFIVGLTLLFLTKPFFYLPNTILAAIILVSVISLIDLNTIKRLWIADPKDFGMMLITFLGTLFIGIQEGIAIGILASLLSVIYKASQPHLAVLGRIPDTTFYMNVERYDTVQNDEILIIRIDGQLFFANADRIQKQILQCLQKKEKAKTLIINAKAISTIDYTALEMIDELFEVLQKRGIQLSFSNLNGPVRDVLIRTNYVSKVGDSHFFMNVDEAVLYYEKHKGTTVKDIVLQSNNRKK</sequence>
<evidence type="ECO:0000256" key="1">
    <source>
        <dbReference type="ARBA" id="ARBA00004141"/>
    </source>
</evidence>
<dbReference type="InterPro" id="IPR018045">
    <property type="entry name" value="S04_transporter_CS"/>
</dbReference>
<keyword evidence="8" id="KW-1185">Reference proteome</keyword>
<dbReference type="PANTHER" id="PTHR11814">
    <property type="entry name" value="SULFATE TRANSPORTER"/>
    <property type="match status" value="1"/>
</dbReference>
<reference evidence="7 8" key="1">
    <citation type="submission" date="2018-03" db="EMBL/GenBank/DDBJ databases">
        <title>Genomic Encyclopedia of Archaeal and Bacterial Type Strains, Phase II (KMG-II): from individual species to whole genera.</title>
        <authorList>
            <person name="Goeker M."/>
        </authorList>
    </citation>
    <scope>NUCLEOTIDE SEQUENCE [LARGE SCALE GENOMIC DNA]</scope>
    <source>
        <strain evidence="7 8">DSM 28229</strain>
    </source>
</reference>
<dbReference type="InterPro" id="IPR002645">
    <property type="entry name" value="STAS_dom"/>
</dbReference>
<dbReference type="InterPro" id="IPR011547">
    <property type="entry name" value="SLC26A/SulP_dom"/>
</dbReference>
<feature type="transmembrane region" description="Helical" evidence="5">
    <location>
        <begin position="344"/>
        <end position="363"/>
    </location>
</feature>